<dbReference type="EMBL" id="JBIMZQ010000008">
    <property type="protein sequence ID" value="KAL3669638.1"/>
    <property type="molecule type" value="Genomic_DNA"/>
</dbReference>
<proteinExistence type="predicted"/>
<organism evidence="2 3">
    <name type="scientific">Phytophthora oleae</name>
    <dbReference type="NCBI Taxonomy" id="2107226"/>
    <lineage>
        <taxon>Eukaryota</taxon>
        <taxon>Sar</taxon>
        <taxon>Stramenopiles</taxon>
        <taxon>Oomycota</taxon>
        <taxon>Peronosporomycetes</taxon>
        <taxon>Peronosporales</taxon>
        <taxon>Peronosporaceae</taxon>
        <taxon>Phytophthora</taxon>
    </lineage>
</organism>
<keyword evidence="3" id="KW-1185">Reference proteome</keyword>
<protein>
    <submittedName>
        <fullName evidence="2">Uncharacterized protein</fullName>
    </submittedName>
</protein>
<feature type="compositionally biased region" description="Basic and acidic residues" evidence="1">
    <location>
        <begin position="1"/>
        <end position="11"/>
    </location>
</feature>
<evidence type="ECO:0000313" key="2">
    <source>
        <dbReference type="EMBL" id="KAL3669638.1"/>
    </source>
</evidence>
<comment type="caution">
    <text evidence="2">The sequence shown here is derived from an EMBL/GenBank/DDBJ whole genome shotgun (WGS) entry which is preliminary data.</text>
</comment>
<evidence type="ECO:0000313" key="3">
    <source>
        <dbReference type="Proteomes" id="UP001632037"/>
    </source>
</evidence>
<accession>A0ABD3FSC0</accession>
<name>A0ABD3FSC0_9STRA</name>
<reference evidence="2 3" key="1">
    <citation type="submission" date="2024-09" db="EMBL/GenBank/DDBJ databases">
        <title>Genome sequencing and assembly of Phytophthora oleae, isolate VK10A, causative agent of rot of olive drupes.</title>
        <authorList>
            <person name="Conti Taguali S."/>
            <person name="Riolo M."/>
            <person name="La Spada F."/>
            <person name="Cacciola S.O."/>
            <person name="Dionisio G."/>
        </authorList>
    </citation>
    <scope>NUCLEOTIDE SEQUENCE [LARGE SCALE GENOMIC DNA]</scope>
    <source>
        <strain evidence="2 3">VK10A</strain>
    </source>
</reference>
<sequence length="121" mass="13701">MRDRERERDSGRPMQDTRASAFIAPGLQAGDDERVHMHQFQLRTFKNILDSGSLFVVFTEDSSRSSTPTPTEIYVHFCLEAVLAGKPDAVRLTRAKPAYSSMDRFGIIIDHPSRWTSSAEK</sequence>
<gene>
    <name evidence="2" type="ORF">V7S43_005022</name>
</gene>
<dbReference type="Proteomes" id="UP001632037">
    <property type="component" value="Unassembled WGS sequence"/>
</dbReference>
<dbReference type="AlphaFoldDB" id="A0ABD3FSC0"/>
<feature type="region of interest" description="Disordered" evidence="1">
    <location>
        <begin position="1"/>
        <end position="21"/>
    </location>
</feature>
<evidence type="ECO:0000256" key="1">
    <source>
        <dbReference type="SAM" id="MobiDB-lite"/>
    </source>
</evidence>